<sequence length="282" mass="31848">MPMKNIDRLKKMDWPKHLILMFWTALIILPTLWVVMNSLKTSGSILTDPYALPVPPHVENYQNAWEDAGLGRGFLNSIYLTILSVFFIVLFSAMPAYILARKVFTGRKFVYYFFISGLMFPTFVAMVPLFLLMTKLNLLDNHFGLLLVYTAYSLPFTIFILFAFFRSLPKSLEEAALMDGAGPYRTFFSVMLPLAKPGLISAAIFNVVGIWNEYVLALILIQSPELKTLPVSVANLMLVMQYKTDWGALYAGLIMSIIPVIIIYLIFQKQLASNTTAGAVKE</sequence>
<dbReference type="InterPro" id="IPR000515">
    <property type="entry name" value="MetI-like"/>
</dbReference>
<dbReference type="EMBL" id="MINN01000117">
    <property type="protein sequence ID" value="OIU69735.1"/>
    <property type="molecule type" value="Genomic_DNA"/>
</dbReference>
<keyword evidence="6 7" id="KW-0472">Membrane</keyword>
<protein>
    <recommendedName>
        <fullName evidence="8">ABC transmembrane type-1 domain-containing protein</fullName>
    </recommendedName>
</protein>
<dbReference type="Proteomes" id="UP000182062">
    <property type="component" value="Unassembled WGS sequence"/>
</dbReference>
<dbReference type="PROSITE" id="PS50928">
    <property type="entry name" value="ABC_TM1"/>
    <property type="match status" value="1"/>
</dbReference>
<feature type="transmembrane region" description="Helical" evidence="7">
    <location>
        <begin position="186"/>
        <end position="211"/>
    </location>
</feature>
<evidence type="ECO:0000256" key="4">
    <source>
        <dbReference type="ARBA" id="ARBA00022692"/>
    </source>
</evidence>
<feature type="transmembrane region" description="Helical" evidence="7">
    <location>
        <begin position="143"/>
        <end position="165"/>
    </location>
</feature>
<evidence type="ECO:0000256" key="3">
    <source>
        <dbReference type="ARBA" id="ARBA00022475"/>
    </source>
</evidence>
<comment type="similarity">
    <text evidence="7">Belongs to the binding-protein-dependent transport system permease family.</text>
</comment>
<feature type="transmembrane region" description="Helical" evidence="7">
    <location>
        <begin position="78"/>
        <end position="100"/>
    </location>
</feature>
<dbReference type="AlphaFoldDB" id="A0A1J6WP90"/>
<reference evidence="9 10" key="1">
    <citation type="submission" date="2016-09" db="EMBL/GenBank/DDBJ databases">
        <title>Bacillus aquimaris SAMM genome sequence reveals colonization and biosurfactant production capacities.</title>
        <authorList>
            <person name="Waghmode S.R."/>
            <person name="Suryavanshi M.V."/>
        </authorList>
    </citation>
    <scope>NUCLEOTIDE SEQUENCE [LARGE SCALE GENOMIC DNA]</scope>
    <source>
        <strain evidence="9 10">SAMM</strain>
    </source>
</reference>
<dbReference type="OrthoDB" id="187395at2"/>
<organism evidence="9 10">
    <name type="scientific">Rossellomorea aquimaris</name>
    <dbReference type="NCBI Taxonomy" id="189382"/>
    <lineage>
        <taxon>Bacteria</taxon>
        <taxon>Bacillati</taxon>
        <taxon>Bacillota</taxon>
        <taxon>Bacilli</taxon>
        <taxon>Bacillales</taxon>
        <taxon>Bacillaceae</taxon>
        <taxon>Rossellomorea</taxon>
    </lineage>
</organism>
<dbReference type="Gene3D" id="1.10.3720.10">
    <property type="entry name" value="MetI-like"/>
    <property type="match status" value="1"/>
</dbReference>
<keyword evidence="4 7" id="KW-0812">Transmembrane</keyword>
<dbReference type="InterPro" id="IPR050901">
    <property type="entry name" value="BP-dep_ABC_trans_perm"/>
</dbReference>
<evidence type="ECO:0000256" key="7">
    <source>
        <dbReference type="RuleBase" id="RU363032"/>
    </source>
</evidence>
<proteinExistence type="inferred from homology"/>
<dbReference type="SUPFAM" id="SSF161098">
    <property type="entry name" value="MetI-like"/>
    <property type="match status" value="1"/>
</dbReference>
<keyword evidence="10" id="KW-1185">Reference proteome</keyword>
<evidence type="ECO:0000313" key="10">
    <source>
        <dbReference type="Proteomes" id="UP000182062"/>
    </source>
</evidence>
<comment type="subcellular location">
    <subcellularLocation>
        <location evidence="1 7">Cell membrane</location>
        <topology evidence="1 7">Multi-pass membrane protein</topology>
    </subcellularLocation>
</comment>
<evidence type="ECO:0000256" key="2">
    <source>
        <dbReference type="ARBA" id="ARBA00022448"/>
    </source>
</evidence>
<dbReference type="PANTHER" id="PTHR32243">
    <property type="entry name" value="MALTOSE TRANSPORT SYSTEM PERMEASE-RELATED"/>
    <property type="match status" value="1"/>
</dbReference>
<dbReference type="GO" id="GO:0055085">
    <property type="term" value="P:transmembrane transport"/>
    <property type="evidence" value="ECO:0007669"/>
    <property type="project" value="InterPro"/>
</dbReference>
<feature type="transmembrane region" description="Helical" evidence="7">
    <location>
        <begin position="20"/>
        <end position="39"/>
    </location>
</feature>
<evidence type="ECO:0000259" key="8">
    <source>
        <dbReference type="PROSITE" id="PS50928"/>
    </source>
</evidence>
<keyword evidence="3" id="KW-1003">Cell membrane</keyword>
<dbReference type="GO" id="GO:0005886">
    <property type="term" value="C:plasma membrane"/>
    <property type="evidence" value="ECO:0007669"/>
    <property type="project" value="UniProtKB-SubCell"/>
</dbReference>
<evidence type="ECO:0000256" key="6">
    <source>
        <dbReference type="ARBA" id="ARBA00023136"/>
    </source>
</evidence>
<dbReference type="PANTHER" id="PTHR32243:SF24">
    <property type="entry name" value="DIACETYLCHITOBIOSE UPTAKE SYSTEM PERMEASE PROTEIN NGCG"/>
    <property type="match status" value="1"/>
</dbReference>
<evidence type="ECO:0000313" key="9">
    <source>
        <dbReference type="EMBL" id="OIU69735.1"/>
    </source>
</evidence>
<keyword evidence="2 7" id="KW-0813">Transport</keyword>
<feature type="transmembrane region" description="Helical" evidence="7">
    <location>
        <begin position="247"/>
        <end position="267"/>
    </location>
</feature>
<dbReference type="CDD" id="cd06261">
    <property type="entry name" value="TM_PBP2"/>
    <property type="match status" value="1"/>
</dbReference>
<dbReference type="Pfam" id="PF00528">
    <property type="entry name" value="BPD_transp_1"/>
    <property type="match status" value="1"/>
</dbReference>
<evidence type="ECO:0000256" key="5">
    <source>
        <dbReference type="ARBA" id="ARBA00022989"/>
    </source>
</evidence>
<feature type="transmembrane region" description="Helical" evidence="7">
    <location>
        <begin position="109"/>
        <end position="131"/>
    </location>
</feature>
<feature type="domain" description="ABC transmembrane type-1" evidence="8">
    <location>
        <begin position="74"/>
        <end position="267"/>
    </location>
</feature>
<gene>
    <name evidence="9" type="ORF">BHE18_02125</name>
</gene>
<evidence type="ECO:0000256" key="1">
    <source>
        <dbReference type="ARBA" id="ARBA00004651"/>
    </source>
</evidence>
<keyword evidence="5 7" id="KW-1133">Transmembrane helix</keyword>
<name>A0A1J6WP90_9BACI</name>
<dbReference type="InterPro" id="IPR035906">
    <property type="entry name" value="MetI-like_sf"/>
</dbReference>
<accession>A0A1J6WP90</accession>
<comment type="caution">
    <text evidence="9">The sequence shown here is derived from an EMBL/GenBank/DDBJ whole genome shotgun (WGS) entry which is preliminary data.</text>
</comment>